<dbReference type="CDD" id="cd00882">
    <property type="entry name" value="Ras_like_GTPase"/>
    <property type="match status" value="1"/>
</dbReference>
<dbReference type="OrthoDB" id="5345092at2759"/>
<dbReference type="InterPro" id="IPR027417">
    <property type="entry name" value="P-loop_NTPase"/>
</dbReference>
<dbReference type="InParanoid" id="A0A3N4M0Z5"/>
<dbReference type="SUPFAM" id="SSF52540">
    <property type="entry name" value="P-loop containing nucleoside triphosphate hydrolases"/>
    <property type="match status" value="1"/>
</dbReference>
<evidence type="ECO:0000256" key="1">
    <source>
        <dbReference type="SAM" id="Coils"/>
    </source>
</evidence>
<gene>
    <name evidence="3" type="ORF">L211DRAFT_820032</name>
</gene>
<evidence type="ECO:0000259" key="2">
    <source>
        <dbReference type="Pfam" id="PF01926"/>
    </source>
</evidence>
<evidence type="ECO:0000313" key="4">
    <source>
        <dbReference type="Proteomes" id="UP000267821"/>
    </source>
</evidence>
<name>A0A3N4M0Z5_9PEZI</name>
<keyword evidence="1" id="KW-0175">Coiled coil</keyword>
<dbReference type="Gene3D" id="3.40.50.300">
    <property type="entry name" value="P-loop containing nucleotide triphosphate hydrolases"/>
    <property type="match status" value="1"/>
</dbReference>
<dbReference type="Pfam" id="PF01926">
    <property type="entry name" value="MMR_HSR1"/>
    <property type="match status" value="1"/>
</dbReference>
<reference evidence="3 4" key="1">
    <citation type="journal article" date="2018" name="Nat. Ecol. Evol.">
        <title>Pezizomycetes genomes reveal the molecular basis of ectomycorrhizal truffle lifestyle.</title>
        <authorList>
            <person name="Murat C."/>
            <person name="Payen T."/>
            <person name="Noel B."/>
            <person name="Kuo A."/>
            <person name="Morin E."/>
            <person name="Chen J."/>
            <person name="Kohler A."/>
            <person name="Krizsan K."/>
            <person name="Balestrini R."/>
            <person name="Da Silva C."/>
            <person name="Montanini B."/>
            <person name="Hainaut M."/>
            <person name="Levati E."/>
            <person name="Barry K.W."/>
            <person name="Belfiori B."/>
            <person name="Cichocki N."/>
            <person name="Clum A."/>
            <person name="Dockter R.B."/>
            <person name="Fauchery L."/>
            <person name="Guy J."/>
            <person name="Iotti M."/>
            <person name="Le Tacon F."/>
            <person name="Lindquist E.A."/>
            <person name="Lipzen A."/>
            <person name="Malagnac F."/>
            <person name="Mello A."/>
            <person name="Molinier V."/>
            <person name="Miyauchi S."/>
            <person name="Poulain J."/>
            <person name="Riccioni C."/>
            <person name="Rubini A."/>
            <person name="Sitrit Y."/>
            <person name="Splivallo R."/>
            <person name="Traeger S."/>
            <person name="Wang M."/>
            <person name="Zifcakova L."/>
            <person name="Wipf D."/>
            <person name="Zambonelli A."/>
            <person name="Paolocci F."/>
            <person name="Nowrousian M."/>
            <person name="Ottonello S."/>
            <person name="Baldrian P."/>
            <person name="Spatafora J.W."/>
            <person name="Henrissat B."/>
            <person name="Nagy L.G."/>
            <person name="Aury J.M."/>
            <person name="Wincker P."/>
            <person name="Grigoriev I.V."/>
            <person name="Bonfante P."/>
            <person name="Martin F.M."/>
        </authorList>
    </citation>
    <scope>NUCLEOTIDE SEQUENCE [LARGE SCALE GENOMIC DNA]</scope>
    <source>
        <strain evidence="3 4">ATCC MYA-4762</strain>
    </source>
</reference>
<dbReference type="GO" id="GO:0005525">
    <property type="term" value="F:GTP binding"/>
    <property type="evidence" value="ECO:0007669"/>
    <property type="project" value="InterPro"/>
</dbReference>
<proteinExistence type="predicted"/>
<protein>
    <recommendedName>
        <fullName evidence="2">G domain-containing protein</fullName>
    </recommendedName>
</protein>
<organism evidence="3 4">
    <name type="scientific">Terfezia boudieri ATCC MYA-4762</name>
    <dbReference type="NCBI Taxonomy" id="1051890"/>
    <lineage>
        <taxon>Eukaryota</taxon>
        <taxon>Fungi</taxon>
        <taxon>Dikarya</taxon>
        <taxon>Ascomycota</taxon>
        <taxon>Pezizomycotina</taxon>
        <taxon>Pezizomycetes</taxon>
        <taxon>Pezizales</taxon>
        <taxon>Pezizaceae</taxon>
        <taxon>Terfezia</taxon>
    </lineage>
</organism>
<sequence length="326" mass="36355">METRPAEKVILVTGVTGAGKSTFIQTITGDSNVVIGHGLHSSTQAIATYLAVIEGTEYRFLDTPGFNDTARSEMDVLLCITSWLCDLYCANIRITGIIHVHRISDDRIQGSSFRYLRMLEALCGETCMPNVILMTTHWDKVPIALGQERESELRSGFWNQMIQKGAQTARFDGSATSGWKIAVSLKNCSPVVLAIQEQMIDQGRVLSETDAGQVMNEELVKIQRRTEIELRHVQETLQSQTQHNAQAQADMAEYARGLEKALQDAKMNQQALLAQTQRNRAEWEARFATLYKKMLEQQKKSFLNFVADVVTDVVKMGLTSAFGGGF</sequence>
<dbReference type="InterPro" id="IPR006073">
    <property type="entry name" value="GTP-bd"/>
</dbReference>
<dbReference type="EMBL" id="ML121532">
    <property type="protein sequence ID" value="RPB27062.1"/>
    <property type="molecule type" value="Genomic_DNA"/>
</dbReference>
<dbReference type="STRING" id="1051890.A0A3N4M0Z5"/>
<dbReference type="AlphaFoldDB" id="A0A3N4M0Z5"/>
<keyword evidence="4" id="KW-1185">Reference proteome</keyword>
<accession>A0A3N4M0Z5</accession>
<evidence type="ECO:0000313" key="3">
    <source>
        <dbReference type="EMBL" id="RPB27062.1"/>
    </source>
</evidence>
<feature type="domain" description="G" evidence="2">
    <location>
        <begin position="10"/>
        <end position="74"/>
    </location>
</feature>
<dbReference type="Proteomes" id="UP000267821">
    <property type="component" value="Unassembled WGS sequence"/>
</dbReference>
<feature type="coiled-coil region" evidence="1">
    <location>
        <begin position="244"/>
        <end position="293"/>
    </location>
</feature>